<dbReference type="Proteomes" id="UP001595660">
    <property type="component" value="Unassembled WGS sequence"/>
</dbReference>
<comment type="caution">
    <text evidence="1">The sequence shown here is derived from an EMBL/GenBank/DDBJ whole genome shotgun (WGS) entry which is preliminary data.</text>
</comment>
<organism evidence="1 2">
    <name type="scientific">Halobacterium litoreum</name>
    <dbReference type="NCBI Taxonomy" id="2039234"/>
    <lineage>
        <taxon>Archaea</taxon>
        <taxon>Methanobacteriati</taxon>
        <taxon>Methanobacteriota</taxon>
        <taxon>Stenosarchaea group</taxon>
        <taxon>Halobacteria</taxon>
        <taxon>Halobacteriales</taxon>
        <taxon>Halobacteriaceae</taxon>
        <taxon>Halobacterium</taxon>
    </lineage>
</organism>
<gene>
    <name evidence="1" type="ORF">ACFOKC_02395</name>
</gene>
<dbReference type="GeneID" id="69117521"/>
<dbReference type="RefSeq" id="WP_232572285.1">
    <property type="nucleotide sequence ID" value="NZ_CP089466.1"/>
</dbReference>
<dbReference type="EMBL" id="JBHRWN010000002">
    <property type="protein sequence ID" value="MFC3476568.1"/>
    <property type="molecule type" value="Genomic_DNA"/>
</dbReference>
<name>A0ABD5NBA3_9EURY</name>
<keyword evidence="2" id="KW-1185">Reference proteome</keyword>
<dbReference type="AlphaFoldDB" id="A0ABD5NBA3"/>
<protein>
    <recommendedName>
        <fullName evidence="3">Phasin domain-containing protein</fullName>
    </recommendedName>
</protein>
<evidence type="ECO:0008006" key="3">
    <source>
        <dbReference type="Google" id="ProtNLM"/>
    </source>
</evidence>
<evidence type="ECO:0000313" key="1">
    <source>
        <dbReference type="EMBL" id="MFC3476568.1"/>
    </source>
</evidence>
<proteinExistence type="predicted"/>
<sequence length="180" mass="19411">MSDAGMASPFAMQRRLLEQSHRATRQAFDVHRRFTRAFANSMDAQRSAQRETTTMANTALELPVVAMRATFPNEESLGDVEAAYEESLTSMADLTDEWWARTAQSTADALETYDGMVGVYADLVAAGFDTALAATDDLAAAGDWTDADWMGGGEWLDASGWPGEATEPVEIEVEGGGDGE</sequence>
<reference evidence="1 2" key="1">
    <citation type="journal article" date="2019" name="Int. J. Syst. Evol. Microbiol.">
        <title>The Global Catalogue of Microorganisms (GCM) 10K type strain sequencing project: providing services to taxonomists for standard genome sequencing and annotation.</title>
        <authorList>
            <consortium name="The Broad Institute Genomics Platform"/>
            <consortium name="The Broad Institute Genome Sequencing Center for Infectious Disease"/>
            <person name="Wu L."/>
            <person name="Ma J."/>
        </authorList>
    </citation>
    <scope>NUCLEOTIDE SEQUENCE [LARGE SCALE GENOMIC DNA]</scope>
    <source>
        <strain evidence="1 2">CGMCC 1.12562</strain>
    </source>
</reference>
<evidence type="ECO:0000313" key="2">
    <source>
        <dbReference type="Proteomes" id="UP001595660"/>
    </source>
</evidence>
<accession>A0ABD5NBA3</accession>